<feature type="transmembrane region" description="Helical" evidence="8">
    <location>
        <begin position="299"/>
        <end position="317"/>
    </location>
</feature>
<sequence length="424" mass="44866">MTTPDQPHSTSSLAAPAAPIVPTNVRFVLITVFLDILGIGLIIPVLPRLVGAFTQQADAQAHWYGAIVAIYGVMQFFFAPVIGALSDRFGRRPVLLTCVFGLGLNFILLTQATSIYWLLIIRALGGVTAGNLSVANAYIADVSSPENRSKALGKIGAMFGLGFICGPVTGGLLGEANIHYPFYLAAAVSLSNVVYGYFSLPESLPLANRKAFSIKSANPFAGLSGLAHLRGVGSLVWVYGLTMFAQFTLQTTWVLSTELRFGWTPMQNGLSLFMVGISSVVMQGVFLGRYIKLVGDANAILFGLISSCAALTLYGLATQGWMMYVLILCNVLAFAAGPALQAFFSRAVDARSQGVAMGSLSALASIMSVAATLAGTSLLAQVSHAPRGSLLLGAPFFMAASVQFMALILAFLHMRKTKQSTVKD</sequence>
<dbReference type="Proteomes" id="UP000634011">
    <property type="component" value="Unassembled WGS sequence"/>
</dbReference>
<comment type="subcellular location">
    <subcellularLocation>
        <location evidence="2">Membrane</location>
        <topology evidence="2">Multi-pass membrane protein</topology>
    </subcellularLocation>
</comment>
<feature type="transmembrane region" description="Helical" evidence="8">
    <location>
        <begin position="392"/>
        <end position="412"/>
    </location>
</feature>
<feature type="transmembrane region" description="Helical" evidence="8">
    <location>
        <begin position="62"/>
        <end position="86"/>
    </location>
</feature>
<evidence type="ECO:0000313" key="11">
    <source>
        <dbReference type="Proteomes" id="UP000634011"/>
    </source>
</evidence>
<dbReference type="SUPFAM" id="SSF103473">
    <property type="entry name" value="MFS general substrate transporter"/>
    <property type="match status" value="1"/>
</dbReference>
<feature type="transmembrane region" description="Helical" evidence="8">
    <location>
        <begin position="269"/>
        <end position="287"/>
    </location>
</feature>
<dbReference type="AlphaFoldDB" id="A0A923HHC3"/>
<dbReference type="GO" id="GO:0022857">
    <property type="term" value="F:transmembrane transporter activity"/>
    <property type="evidence" value="ECO:0007669"/>
    <property type="project" value="InterPro"/>
</dbReference>
<feature type="domain" description="Major facilitator superfamily (MFS) profile" evidence="9">
    <location>
        <begin position="24"/>
        <end position="418"/>
    </location>
</feature>
<name>A0A923HHC3_9BURK</name>
<feature type="transmembrane region" description="Helical" evidence="8">
    <location>
        <begin position="180"/>
        <end position="200"/>
    </location>
</feature>
<feature type="transmembrane region" description="Helical" evidence="8">
    <location>
        <begin position="323"/>
        <end position="344"/>
    </location>
</feature>
<evidence type="ECO:0000256" key="2">
    <source>
        <dbReference type="ARBA" id="ARBA00004141"/>
    </source>
</evidence>
<accession>A0A923HHC3</accession>
<keyword evidence="6 8" id="KW-1133">Transmembrane helix</keyword>
<dbReference type="PANTHER" id="PTHR23504:SF15">
    <property type="entry name" value="MAJOR FACILITATOR SUPERFAMILY (MFS) PROFILE DOMAIN-CONTAINING PROTEIN"/>
    <property type="match status" value="1"/>
</dbReference>
<evidence type="ECO:0000256" key="3">
    <source>
        <dbReference type="ARBA" id="ARBA00007520"/>
    </source>
</evidence>
<dbReference type="Gene3D" id="1.20.1250.20">
    <property type="entry name" value="MFS general substrate transporter like domains"/>
    <property type="match status" value="1"/>
</dbReference>
<evidence type="ECO:0000256" key="4">
    <source>
        <dbReference type="ARBA" id="ARBA00022448"/>
    </source>
</evidence>
<evidence type="ECO:0000313" key="10">
    <source>
        <dbReference type="EMBL" id="MBC3862145.1"/>
    </source>
</evidence>
<dbReference type="InterPro" id="IPR005829">
    <property type="entry name" value="Sugar_transporter_CS"/>
</dbReference>
<organism evidence="10 11">
    <name type="scientific">Undibacterium jejuense</name>
    <dbReference type="NCBI Taxonomy" id="1344949"/>
    <lineage>
        <taxon>Bacteria</taxon>
        <taxon>Pseudomonadati</taxon>
        <taxon>Pseudomonadota</taxon>
        <taxon>Betaproteobacteria</taxon>
        <taxon>Burkholderiales</taxon>
        <taxon>Oxalobacteraceae</taxon>
        <taxon>Undibacterium</taxon>
    </lineage>
</organism>
<comment type="function">
    <text evidence="1">Resistance to tetracycline by an active tetracycline efflux. This is an energy-dependent process that decreases the accumulation of the antibiotic in whole cells. This protein functions as a metal-tetracycline/H(+) antiporter.</text>
</comment>
<evidence type="ECO:0000256" key="1">
    <source>
        <dbReference type="ARBA" id="ARBA00003279"/>
    </source>
</evidence>
<dbReference type="InterPro" id="IPR001958">
    <property type="entry name" value="Tet-R_TetA/multi-R_MdtG-like"/>
</dbReference>
<dbReference type="PRINTS" id="PR01035">
    <property type="entry name" value="TCRTETA"/>
</dbReference>
<dbReference type="EMBL" id="JACOFV010000006">
    <property type="protein sequence ID" value="MBC3862145.1"/>
    <property type="molecule type" value="Genomic_DNA"/>
</dbReference>
<dbReference type="InterPro" id="IPR011701">
    <property type="entry name" value="MFS"/>
</dbReference>
<reference evidence="10" key="1">
    <citation type="submission" date="2020-08" db="EMBL/GenBank/DDBJ databases">
        <title>Novel species isolated from subtropical streams in China.</title>
        <authorList>
            <person name="Lu H."/>
        </authorList>
    </citation>
    <scope>NUCLEOTIDE SEQUENCE</scope>
    <source>
        <strain evidence="10">KACC 12607</strain>
    </source>
</reference>
<dbReference type="GO" id="GO:0016020">
    <property type="term" value="C:membrane"/>
    <property type="evidence" value="ECO:0007669"/>
    <property type="project" value="UniProtKB-SubCell"/>
</dbReference>
<feature type="transmembrane region" description="Helical" evidence="8">
    <location>
        <begin position="93"/>
        <end position="109"/>
    </location>
</feature>
<keyword evidence="5 8" id="KW-0812">Transmembrane</keyword>
<dbReference type="PROSITE" id="PS50850">
    <property type="entry name" value="MFS"/>
    <property type="match status" value="1"/>
</dbReference>
<dbReference type="InterPro" id="IPR036259">
    <property type="entry name" value="MFS_trans_sf"/>
</dbReference>
<evidence type="ECO:0000256" key="7">
    <source>
        <dbReference type="ARBA" id="ARBA00023136"/>
    </source>
</evidence>
<comment type="similarity">
    <text evidence="3">Belongs to the major facilitator superfamily. TCR/Tet family.</text>
</comment>
<evidence type="ECO:0000259" key="9">
    <source>
        <dbReference type="PROSITE" id="PS50850"/>
    </source>
</evidence>
<keyword evidence="7 8" id="KW-0472">Membrane</keyword>
<dbReference type="RefSeq" id="WP_186912056.1">
    <property type="nucleotide sequence ID" value="NZ_JACOFV010000006.1"/>
</dbReference>
<dbReference type="InterPro" id="IPR020846">
    <property type="entry name" value="MFS_dom"/>
</dbReference>
<gene>
    <name evidence="10" type="ORF">H8K32_08560</name>
</gene>
<feature type="transmembrane region" description="Helical" evidence="8">
    <location>
        <begin position="151"/>
        <end position="174"/>
    </location>
</feature>
<proteinExistence type="inferred from homology"/>
<feature type="transmembrane region" description="Helical" evidence="8">
    <location>
        <begin position="115"/>
        <end position="139"/>
    </location>
</feature>
<feature type="transmembrane region" description="Helical" evidence="8">
    <location>
        <begin position="356"/>
        <end position="380"/>
    </location>
</feature>
<dbReference type="Pfam" id="PF07690">
    <property type="entry name" value="MFS_1"/>
    <property type="match status" value="1"/>
</dbReference>
<comment type="caution">
    <text evidence="10">The sequence shown here is derived from an EMBL/GenBank/DDBJ whole genome shotgun (WGS) entry which is preliminary data.</text>
</comment>
<dbReference type="PROSITE" id="PS00216">
    <property type="entry name" value="SUGAR_TRANSPORT_1"/>
    <property type="match status" value="1"/>
</dbReference>
<dbReference type="PANTHER" id="PTHR23504">
    <property type="entry name" value="MAJOR FACILITATOR SUPERFAMILY DOMAIN-CONTAINING PROTEIN 10"/>
    <property type="match status" value="1"/>
</dbReference>
<keyword evidence="11" id="KW-1185">Reference proteome</keyword>
<protein>
    <submittedName>
        <fullName evidence="10">TCR/Tet family MFS transporter</fullName>
    </submittedName>
</protein>
<evidence type="ECO:0000256" key="8">
    <source>
        <dbReference type="SAM" id="Phobius"/>
    </source>
</evidence>
<evidence type="ECO:0000256" key="6">
    <source>
        <dbReference type="ARBA" id="ARBA00022989"/>
    </source>
</evidence>
<evidence type="ECO:0000256" key="5">
    <source>
        <dbReference type="ARBA" id="ARBA00022692"/>
    </source>
</evidence>
<keyword evidence="4" id="KW-0813">Transport</keyword>
<feature type="transmembrane region" description="Helical" evidence="8">
    <location>
        <begin position="220"/>
        <end position="249"/>
    </location>
</feature>
<feature type="transmembrane region" description="Helical" evidence="8">
    <location>
        <begin position="27"/>
        <end position="50"/>
    </location>
</feature>
<dbReference type="CDD" id="cd17388">
    <property type="entry name" value="MFS_TetA"/>
    <property type="match status" value="1"/>
</dbReference>